<feature type="non-terminal residue" evidence="1">
    <location>
        <position position="124"/>
    </location>
</feature>
<protein>
    <recommendedName>
        <fullName evidence="3">Reverse transcriptase domain-containing protein</fullName>
    </recommendedName>
</protein>
<dbReference type="PANTHER" id="PTHR47510">
    <property type="entry name" value="REVERSE TRANSCRIPTASE DOMAIN-CONTAINING PROTEIN"/>
    <property type="match status" value="1"/>
</dbReference>
<name>A0A060Z0D0_ONCMY</name>
<dbReference type="STRING" id="8022.A0A060Z0D0"/>
<evidence type="ECO:0000313" key="2">
    <source>
        <dbReference type="Proteomes" id="UP000193380"/>
    </source>
</evidence>
<dbReference type="EMBL" id="FR931146">
    <property type="protein sequence ID" value="CDQ97486.1"/>
    <property type="molecule type" value="Genomic_DNA"/>
</dbReference>
<reference evidence="1" key="1">
    <citation type="journal article" date="2014" name="Nat. Commun.">
        <title>The rainbow trout genome provides novel insights into evolution after whole-genome duplication in vertebrates.</title>
        <authorList>
            <person name="Berthelot C."/>
            <person name="Brunet F."/>
            <person name="Chalopin D."/>
            <person name="Juanchich A."/>
            <person name="Bernard M."/>
            <person name="Noel B."/>
            <person name="Bento P."/>
            <person name="Da Silva C."/>
            <person name="Labadie K."/>
            <person name="Alberti A."/>
            <person name="Aury J.M."/>
            <person name="Louis A."/>
            <person name="Dehais P."/>
            <person name="Bardou P."/>
            <person name="Montfort J."/>
            <person name="Klopp C."/>
            <person name="Cabau C."/>
            <person name="Gaspin C."/>
            <person name="Thorgaard G.H."/>
            <person name="Boussaha M."/>
            <person name="Quillet E."/>
            <person name="Guyomard R."/>
            <person name="Galiana D."/>
            <person name="Bobe J."/>
            <person name="Volff J.N."/>
            <person name="Genet C."/>
            <person name="Wincker P."/>
            <person name="Jaillon O."/>
            <person name="Roest Crollius H."/>
            <person name="Guiguen Y."/>
        </authorList>
    </citation>
    <scope>NUCLEOTIDE SEQUENCE [LARGE SCALE GENOMIC DNA]</scope>
</reference>
<dbReference type="PaxDb" id="8022-A0A060Z0D0"/>
<dbReference type="Proteomes" id="UP000193380">
    <property type="component" value="Unassembled WGS sequence"/>
</dbReference>
<dbReference type="AlphaFoldDB" id="A0A060Z0D0"/>
<sequence>MRASAVPDDCVITLSVADVSKTFKQVNIHKTAGPDGLPGRVLRACAGQLTGVFTNIFNMSLIESVIPTCFKQTTIVPVPKITKATCLNDYRPVALTSVATKCFERLVMAHINTIIPETLDPLQF</sequence>
<gene>
    <name evidence="1" type="ORF">GSONMT00043667001</name>
</gene>
<proteinExistence type="predicted"/>
<dbReference type="PANTHER" id="PTHR47510:SF3">
    <property type="entry name" value="ENDO_EXONUCLEASE_PHOSPHATASE DOMAIN-CONTAINING PROTEIN"/>
    <property type="match status" value="1"/>
</dbReference>
<evidence type="ECO:0008006" key="3">
    <source>
        <dbReference type="Google" id="ProtNLM"/>
    </source>
</evidence>
<reference evidence="1" key="2">
    <citation type="submission" date="2014-03" db="EMBL/GenBank/DDBJ databases">
        <authorList>
            <person name="Genoscope - CEA"/>
        </authorList>
    </citation>
    <scope>NUCLEOTIDE SEQUENCE</scope>
</reference>
<organism evidence="1 2">
    <name type="scientific">Oncorhynchus mykiss</name>
    <name type="common">Rainbow trout</name>
    <name type="synonym">Salmo gairdneri</name>
    <dbReference type="NCBI Taxonomy" id="8022"/>
    <lineage>
        <taxon>Eukaryota</taxon>
        <taxon>Metazoa</taxon>
        <taxon>Chordata</taxon>
        <taxon>Craniata</taxon>
        <taxon>Vertebrata</taxon>
        <taxon>Euteleostomi</taxon>
        <taxon>Actinopterygii</taxon>
        <taxon>Neopterygii</taxon>
        <taxon>Teleostei</taxon>
        <taxon>Protacanthopterygii</taxon>
        <taxon>Salmoniformes</taxon>
        <taxon>Salmonidae</taxon>
        <taxon>Salmoninae</taxon>
        <taxon>Oncorhynchus</taxon>
    </lineage>
</organism>
<accession>A0A060Z0D0</accession>
<evidence type="ECO:0000313" key="1">
    <source>
        <dbReference type="EMBL" id="CDQ97486.1"/>
    </source>
</evidence>